<evidence type="ECO:0000313" key="4">
    <source>
        <dbReference type="EMBL" id="OLQ03967.1"/>
    </source>
</evidence>
<accession>A0A1Q9E978</accession>
<dbReference type="EMBL" id="LSRX01000221">
    <property type="protein sequence ID" value="OLQ03967.1"/>
    <property type="molecule type" value="Genomic_DNA"/>
</dbReference>
<keyword evidence="1" id="KW-0677">Repeat</keyword>
<feature type="repeat" description="PPR" evidence="2">
    <location>
        <begin position="902"/>
        <end position="936"/>
    </location>
</feature>
<dbReference type="PROSITE" id="PS51375">
    <property type="entry name" value="PPR"/>
    <property type="match status" value="7"/>
</dbReference>
<gene>
    <name evidence="4" type="ORF">AK812_SmicGene12982</name>
</gene>
<dbReference type="Pfam" id="PF09055">
    <property type="entry name" value="Sod_Ni"/>
    <property type="match status" value="1"/>
</dbReference>
<dbReference type="InterPro" id="IPR036502">
    <property type="entry name" value="NiSOD_sf"/>
</dbReference>
<evidence type="ECO:0000256" key="2">
    <source>
        <dbReference type="PROSITE-ProRule" id="PRU00708"/>
    </source>
</evidence>
<dbReference type="OrthoDB" id="185373at2759"/>
<dbReference type="Pfam" id="PF01535">
    <property type="entry name" value="PPR"/>
    <property type="match status" value="1"/>
</dbReference>
<dbReference type="PANTHER" id="PTHR47447:SF17">
    <property type="entry name" value="OS12G0638900 PROTEIN"/>
    <property type="match status" value="1"/>
</dbReference>
<protein>
    <submittedName>
        <fullName evidence="4">Pentatricopeptide repeat-containing protein, mitochondrial</fullName>
    </submittedName>
</protein>
<feature type="repeat" description="PPR" evidence="2">
    <location>
        <begin position="797"/>
        <end position="831"/>
    </location>
</feature>
<dbReference type="Gene3D" id="3.10.28.10">
    <property type="entry name" value="Homing endonucleases"/>
    <property type="match status" value="1"/>
</dbReference>
<dbReference type="NCBIfam" id="TIGR00756">
    <property type="entry name" value="PPR"/>
    <property type="match status" value="2"/>
</dbReference>
<feature type="repeat" description="PPR" evidence="2">
    <location>
        <begin position="867"/>
        <end position="901"/>
    </location>
</feature>
<dbReference type="SUPFAM" id="SSF55608">
    <property type="entry name" value="Homing endonucleases"/>
    <property type="match status" value="2"/>
</dbReference>
<feature type="repeat" description="PPR" evidence="2">
    <location>
        <begin position="203"/>
        <end position="237"/>
    </location>
</feature>
<proteinExistence type="predicted"/>
<feature type="repeat" description="PPR" evidence="2">
    <location>
        <begin position="937"/>
        <end position="971"/>
    </location>
</feature>
<name>A0A1Q9E978_SYMMI</name>
<sequence length="1780" mass="195667">MGMPLCRFRTLQLQLRVDDIALFDIGTGNREAELVWVHVVLKGDLQIPLGEMALRPIKMHPSQTTCLGDHSYLLAARKRQRASQHQARGDVPICGSSFAAPPCGDGRVAAGTTFQLPAPWQEATQLCAGSMSSGAAEDRTTLSDLLAGREPNIRRCNQVLPARKLQPDVATCSIAMRACAQGTQWVYALQLLFQMPKYLVRPNTISFNTGMSACTNSGHWERAWDLVASMRHAGIAPDSTGFNTCTNVCASAGAWGAAVSLLAQSVLAQASPDVIGFNSALKGCAVAEAWQPACHLLRQMPEKLVRPSARSYSSSITATLTWTRALDLGAPRLASESVVCRNGVAAATRAGVWALAAALLAALCHEEVRRKNKQLREQLSKTPWPILKCFSSNGQNYSLPLRAQSRDLAHLRSESRLAYMSGFFDGDGCVTWQGLSGCCLGVAQSFDQAAVLMLFYETLGGSVTLLGRGRGLGKPTLLWRAYGQSARQAAQLLAPHSITKRKQLMLAAQWPDAKSRRESSKAELRALKEYDSAVAGPCSWEYFGGFFDAEGYINQQRGGACLVLEIRQKHPRVLKCLRAFLARSLGKDAKLTKSGGSAHILWVYGMESCKQILQRLLATGLLCKAEQAKLVVGLTAETAAQVNAELGSLTGNQNFGRSLDAAGRQRARKIAGVRNQARRLKQHGQLAEAEAKLVEVMQLKQEHELLKATHENQQLLEYMYKLQSLHQNSWEGQNLPRKMRQKSVLTPYALKPSCMSLALSPEVEPNIVSFGGAVGLGPWPHAAALAAAATSVGLRPTVVLYNSIANACGEDGRWSAALLALEDMIQVSTTPTIVTYNCLIRASAQQGLWEHSLEILQARVRAAPSPDWISFNSAIAALSEVYEWPRALDLLQHMEKRKLLPDTVTYNSVLNICAQAGGWMAAVAVFDRMTRADVQPNEISYSSLLSACDKGSRWQLALSVLRSLRLGEVLPGIMSFNSAVNACGRGGLAYHFLGFRFRSAVRSVRVRQLRDLSQHARSTESWWWSGTTAPLQHLPHGDVEKLAAHPADKVEEVGRKNLQLRNVLKTIHWRKLTCFEANGQIYDLPLPVLRQAGACMNTLEDATVRFLAGFFDGDGCVACQESLSGCYLTVEQCFDRVDILMLFRKSFGGSITSHRGGVGLQKPVLRWQAYGQLARMAARLMAPYSITKHKQLRLASKWPAARSCKLEFHSELRSLKRYDSAVAGTCSWEYVAGFFDADGYIGLRHRGEGSIFLEIKQKHPSVLECLRIFLERSPDVNVPFPKVRAVSQAHCPRITGLLVCKQLLKKMLTAGLLVKAKQANLVASLTKQNAASIRAQLADLTGNQSFSKRLDSAGRERARKIQYAQGQAARFSRRGQKQEADFKLNEIEALQNEHVLMNARLENQRLLEYLYGIRKACTSNDEGHWWRFLSLLCSLPRPDAVTYSSGLAACALSAAWQMTVALLKEIPKRQLATGLLCYISVLSACQRSGIWRLPLALLRSEPGAWDVASFNNAVGVCARAGRWRHAMNVFDTMFGSRYLPDAISFGSSIRALAEGSKWAEVLELLAAMDDSALHPELITYSFSMAACNRGGQYHQSFRVLASMASRRLCADVVALGCGLEAAEITQNGVSAAHLAGEIHRQNLQALAHSAARCHCQVPCGIFHDDGRIAMILEDAMTIRKAVVQCQDLHKSGKLQDVHQMVRWINTKEEHATKLMNTMAEYFLAQKVKKDQLSEHDYLQVLALHHAVLVAAMKTKQSSEIGAVDALDKAIEALRPVYEKK</sequence>
<dbReference type="GO" id="GO:0016151">
    <property type="term" value="F:nickel cation binding"/>
    <property type="evidence" value="ECO:0007669"/>
    <property type="project" value="InterPro"/>
</dbReference>
<dbReference type="PANTHER" id="PTHR47447">
    <property type="entry name" value="OS03G0856100 PROTEIN"/>
    <property type="match status" value="1"/>
</dbReference>
<dbReference type="Gene3D" id="1.20.120.400">
    <property type="entry name" value="Nickel-containing superoxide dismutase"/>
    <property type="match status" value="1"/>
</dbReference>
<dbReference type="Proteomes" id="UP000186817">
    <property type="component" value="Unassembled WGS sequence"/>
</dbReference>
<dbReference type="Pfam" id="PF13041">
    <property type="entry name" value="PPR_2"/>
    <property type="match status" value="2"/>
</dbReference>
<dbReference type="Pfam" id="PF13812">
    <property type="entry name" value="PPR_3"/>
    <property type="match status" value="1"/>
</dbReference>
<feature type="coiled-coil region" evidence="3">
    <location>
        <begin position="1373"/>
        <end position="1407"/>
    </location>
</feature>
<organism evidence="4 5">
    <name type="scientific">Symbiodinium microadriaticum</name>
    <name type="common">Dinoflagellate</name>
    <name type="synonym">Zooxanthella microadriatica</name>
    <dbReference type="NCBI Taxonomy" id="2951"/>
    <lineage>
        <taxon>Eukaryota</taxon>
        <taxon>Sar</taxon>
        <taxon>Alveolata</taxon>
        <taxon>Dinophyceae</taxon>
        <taxon>Suessiales</taxon>
        <taxon>Symbiodiniaceae</taxon>
        <taxon>Symbiodinium</taxon>
    </lineage>
</organism>
<evidence type="ECO:0000256" key="3">
    <source>
        <dbReference type="SAM" id="Coils"/>
    </source>
</evidence>
<keyword evidence="3" id="KW-0175">Coiled coil</keyword>
<feature type="repeat" description="PPR" evidence="2">
    <location>
        <begin position="832"/>
        <end position="866"/>
    </location>
</feature>
<evidence type="ECO:0000313" key="5">
    <source>
        <dbReference type="Proteomes" id="UP000186817"/>
    </source>
</evidence>
<reference evidence="4 5" key="1">
    <citation type="submission" date="2016-02" db="EMBL/GenBank/DDBJ databases">
        <title>Genome analysis of coral dinoflagellate symbionts highlights evolutionary adaptations to a symbiotic lifestyle.</title>
        <authorList>
            <person name="Aranda M."/>
            <person name="Li Y."/>
            <person name="Liew Y.J."/>
            <person name="Baumgarten S."/>
            <person name="Simakov O."/>
            <person name="Wilson M."/>
            <person name="Piel J."/>
            <person name="Ashoor H."/>
            <person name="Bougouffa S."/>
            <person name="Bajic V.B."/>
            <person name="Ryu T."/>
            <person name="Ravasi T."/>
            <person name="Bayer T."/>
            <person name="Micklem G."/>
            <person name="Kim H."/>
            <person name="Bhak J."/>
            <person name="Lajeunesse T.C."/>
            <person name="Voolstra C.R."/>
        </authorList>
    </citation>
    <scope>NUCLEOTIDE SEQUENCE [LARGE SCALE GENOMIC DNA]</scope>
    <source>
        <strain evidence="4 5">CCMP2467</strain>
    </source>
</reference>
<dbReference type="InterPro" id="IPR002885">
    <property type="entry name" value="PPR_rpt"/>
</dbReference>
<dbReference type="InterPro" id="IPR011990">
    <property type="entry name" value="TPR-like_helical_dom_sf"/>
</dbReference>
<dbReference type="Gene3D" id="1.25.40.10">
    <property type="entry name" value="Tetratricopeptide repeat domain"/>
    <property type="match status" value="4"/>
</dbReference>
<dbReference type="InterPro" id="IPR027434">
    <property type="entry name" value="Homing_endonucl"/>
</dbReference>
<dbReference type="InterPro" id="IPR014123">
    <property type="entry name" value="Superoxide_dismutase_Ni-type"/>
</dbReference>
<dbReference type="GO" id="GO:0004784">
    <property type="term" value="F:superoxide dismutase activity"/>
    <property type="evidence" value="ECO:0007669"/>
    <property type="project" value="InterPro"/>
</dbReference>
<feature type="repeat" description="PPR" evidence="2">
    <location>
        <begin position="1506"/>
        <end position="1540"/>
    </location>
</feature>
<keyword evidence="5" id="KW-1185">Reference proteome</keyword>
<comment type="caution">
    <text evidence="4">The sequence shown here is derived from an EMBL/GenBank/DDBJ whole genome shotgun (WGS) entry which is preliminary data.</text>
</comment>
<evidence type="ECO:0000256" key="1">
    <source>
        <dbReference type="ARBA" id="ARBA00022737"/>
    </source>
</evidence>